<reference evidence="2" key="1">
    <citation type="submission" date="2013-10" db="EMBL/GenBank/DDBJ databases">
        <title>Genomic analysis of the causative agents of coccidiosis in chickens.</title>
        <authorList>
            <person name="Reid A.J."/>
            <person name="Blake D."/>
            <person name="Billington K."/>
            <person name="Browne H."/>
            <person name="Dunn M."/>
            <person name="Hung S."/>
            <person name="Kawahara F."/>
            <person name="Miranda-Saavedra D."/>
            <person name="Mourier T."/>
            <person name="Nagra H."/>
            <person name="Otto T.D."/>
            <person name="Rawlings N."/>
            <person name="Sanchez A."/>
            <person name="Sanders M."/>
            <person name="Subramaniam C."/>
            <person name="Tay Y."/>
            <person name="Dear P."/>
            <person name="Doerig C."/>
            <person name="Gruber A."/>
            <person name="Parkinson J."/>
            <person name="Shirley M."/>
            <person name="Wan K.L."/>
            <person name="Berriman M."/>
            <person name="Tomley F."/>
            <person name="Pain A."/>
        </authorList>
    </citation>
    <scope>NUCLEOTIDE SEQUENCE</scope>
    <source>
        <strain evidence="2">Houghton</strain>
    </source>
</reference>
<dbReference type="AlphaFoldDB" id="U6GK77"/>
<dbReference type="GeneID" id="25273457"/>
<sequence length="113" mass="12484">MRRVVPLLFHPCLLPSAVVAFQKYAAADDIHVQSPDVSSAAVELKRLATPGSRHESPIPTLLKRMALALTLALVFSIMLCFKKLSDKKKGPVNKLQTRRLATGDHDPCLENRL</sequence>
<evidence type="ECO:0000256" key="1">
    <source>
        <dbReference type="SAM" id="SignalP"/>
    </source>
</evidence>
<feature type="chain" id="PRO_5004670999" description="Transmembrane protein" evidence="1">
    <location>
        <begin position="21"/>
        <end position="113"/>
    </location>
</feature>
<gene>
    <name evidence="2" type="ORF">EAH_00053870</name>
</gene>
<evidence type="ECO:0000313" key="3">
    <source>
        <dbReference type="Proteomes" id="UP000018050"/>
    </source>
</evidence>
<evidence type="ECO:0000313" key="2">
    <source>
        <dbReference type="EMBL" id="CDI80626.1"/>
    </source>
</evidence>
<organism evidence="2 3">
    <name type="scientific">Eimeria acervulina</name>
    <name type="common">Coccidian parasite</name>
    <dbReference type="NCBI Taxonomy" id="5801"/>
    <lineage>
        <taxon>Eukaryota</taxon>
        <taxon>Sar</taxon>
        <taxon>Alveolata</taxon>
        <taxon>Apicomplexa</taxon>
        <taxon>Conoidasida</taxon>
        <taxon>Coccidia</taxon>
        <taxon>Eucoccidiorida</taxon>
        <taxon>Eimeriorina</taxon>
        <taxon>Eimeriidae</taxon>
        <taxon>Eimeria</taxon>
    </lineage>
</organism>
<dbReference type="VEuPathDB" id="ToxoDB:EAH_00053870"/>
<reference evidence="2" key="2">
    <citation type="submission" date="2013-10" db="EMBL/GenBank/DDBJ databases">
        <authorList>
            <person name="Aslett M."/>
        </authorList>
    </citation>
    <scope>NUCLEOTIDE SEQUENCE</scope>
    <source>
        <strain evidence="2">Houghton</strain>
    </source>
</reference>
<protein>
    <recommendedName>
        <fullName evidence="4">Transmembrane protein</fullName>
    </recommendedName>
</protein>
<dbReference type="RefSeq" id="XP_013249440.1">
    <property type="nucleotide sequence ID" value="XM_013393986.1"/>
</dbReference>
<proteinExistence type="predicted"/>
<dbReference type="EMBL" id="HG671263">
    <property type="protein sequence ID" value="CDI80626.1"/>
    <property type="molecule type" value="Genomic_DNA"/>
</dbReference>
<keyword evidence="3" id="KW-1185">Reference proteome</keyword>
<feature type="signal peptide" evidence="1">
    <location>
        <begin position="1"/>
        <end position="20"/>
    </location>
</feature>
<keyword evidence="1" id="KW-0732">Signal</keyword>
<dbReference type="Proteomes" id="UP000018050">
    <property type="component" value="Unassembled WGS sequence"/>
</dbReference>
<accession>U6GK77</accession>
<name>U6GK77_EIMAC</name>
<evidence type="ECO:0008006" key="4">
    <source>
        <dbReference type="Google" id="ProtNLM"/>
    </source>
</evidence>